<dbReference type="InterPro" id="IPR049053">
    <property type="entry name" value="AFCA-like_C"/>
</dbReference>
<dbReference type="InterPro" id="IPR054363">
    <property type="entry name" value="GH95_cat"/>
</dbReference>
<keyword evidence="5" id="KW-1185">Reference proteome</keyword>
<name>A0A9P6E8Z7_9AGAR</name>
<feature type="domain" description="Alpha fucosidase A-like C-terminal" evidence="2">
    <location>
        <begin position="807"/>
        <end position="858"/>
    </location>
</feature>
<dbReference type="PIRSF" id="PIRSF007663">
    <property type="entry name" value="UCP007663"/>
    <property type="match status" value="1"/>
</dbReference>
<dbReference type="GO" id="GO:0005975">
    <property type="term" value="P:carbohydrate metabolic process"/>
    <property type="evidence" value="ECO:0007669"/>
    <property type="project" value="InterPro"/>
</dbReference>
<dbReference type="Gene3D" id="1.50.10.10">
    <property type="match status" value="1"/>
</dbReference>
<gene>
    <name evidence="4" type="ORF">CPB83DRAFT_574439</name>
</gene>
<evidence type="ECO:0000313" key="4">
    <source>
        <dbReference type="EMBL" id="KAF9524933.1"/>
    </source>
</evidence>
<protein>
    <submittedName>
        <fullName evidence="4">Glycoside hydrolase family 95 protein</fullName>
    </submittedName>
</protein>
<dbReference type="EMBL" id="MU157891">
    <property type="protein sequence ID" value="KAF9524933.1"/>
    <property type="molecule type" value="Genomic_DNA"/>
</dbReference>
<dbReference type="GO" id="GO:0004560">
    <property type="term" value="F:alpha-L-fucosidase activity"/>
    <property type="evidence" value="ECO:0007669"/>
    <property type="project" value="InterPro"/>
</dbReference>
<reference evidence="4" key="1">
    <citation type="submission" date="2020-11" db="EMBL/GenBank/DDBJ databases">
        <authorList>
            <consortium name="DOE Joint Genome Institute"/>
            <person name="Ahrendt S."/>
            <person name="Riley R."/>
            <person name="Andreopoulos W."/>
            <person name="Labutti K."/>
            <person name="Pangilinan J."/>
            <person name="Ruiz-Duenas F.J."/>
            <person name="Barrasa J.M."/>
            <person name="Sanchez-Garcia M."/>
            <person name="Camarero S."/>
            <person name="Miyauchi S."/>
            <person name="Serrano A."/>
            <person name="Linde D."/>
            <person name="Babiker R."/>
            <person name="Drula E."/>
            <person name="Ayuso-Fernandez I."/>
            <person name="Pacheco R."/>
            <person name="Padilla G."/>
            <person name="Ferreira P."/>
            <person name="Barriuso J."/>
            <person name="Kellner H."/>
            <person name="Castanera R."/>
            <person name="Alfaro M."/>
            <person name="Ramirez L."/>
            <person name="Pisabarro A.G."/>
            <person name="Kuo A."/>
            <person name="Tritt A."/>
            <person name="Lipzen A."/>
            <person name="He G."/>
            <person name="Yan M."/>
            <person name="Ng V."/>
            <person name="Cullen D."/>
            <person name="Martin F."/>
            <person name="Rosso M.-N."/>
            <person name="Henrissat B."/>
            <person name="Hibbett D."/>
            <person name="Martinez A.T."/>
            <person name="Grigoriev I.V."/>
        </authorList>
    </citation>
    <scope>NUCLEOTIDE SEQUENCE</scope>
    <source>
        <strain evidence="4">CBS 506.95</strain>
    </source>
</reference>
<feature type="domain" description="Glycosyl hydrolase family 95 N-terminal" evidence="1">
    <location>
        <begin position="68"/>
        <end position="331"/>
    </location>
</feature>
<accession>A0A9P6E8Z7</accession>
<proteinExistence type="predicted"/>
<evidence type="ECO:0000259" key="3">
    <source>
        <dbReference type="Pfam" id="PF22124"/>
    </source>
</evidence>
<dbReference type="InterPro" id="IPR016518">
    <property type="entry name" value="Alpha-L-fucosidase"/>
</dbReference>
<keyword evidence="4" id="KW-0378">Hydrolase</keyword>
<dbReference type="InterPro" id="IPR027414">
    <property type="entry name" value="GH95_N_dom"/>
</dbReference>
<dbReference type="AlphaFoldDB" id="A0A9P6E8Z7"/>
<dbReference type="PANTHER" id="PTHR31084">
    <property type="entry name" value="ALPHA-L-FUCOSIDASE 2"/>
    <property type="match status" value="1"/>
</dbReference>
<dbReference type="InterPro" id="IPR008928">
    <property type="entry name" value="6-hairpin_glycosidase_sf"/>
</dbReference>
<evidence type="ECO:0000259" key="1">
    <source>
        <dbReference type="Pfam" id="PF14498"/>
    </source>
</evidence>
<evidence type="ECO:0000313" key="5">
    <source>
        <dbReference type="Proteomes" id="UP000807306"/>
    </source>
</evidence>
<dbReference type="Pfam" id="PF14498">
    <property type="entry name" value="Glyco_hyd_65N_2"/>
    <property type="match status" value="1"/>
</dbReference>
<sequence length="882" mass="96574">MNFTLVVYLRAMEAFVELPGFDIWGLVWSIHACIMRLGHALLHLVNILLALRSALSVPQGFPPTGNGLWYTKPAQSWSREWLPVGNGYLAAMVSGGTSQEAVQLNIESLWSGGPFADASYNGGNKQPSEQAATATEMQRIRQTIFQNSTGEIDNIESLATDAGQYGSYAGAGYLLSSVGISGNITNYGRWLDLDQSLARTSWTQNGTDFLRTTFCSYPTKACVQHTSSTKHTLPALTYAFATSLESGFPAPNITCKSQNTLLVSGHVTLTGGMAYALLFRLFSSTPGAQIRCTQFPVPFGAPFNGTLQVTFPSNSTASEAWIAWTGDTEYDIDAGTATNGYSFRGVDPVTKVTVDPSTSPLSDFKTLLDKHVADVKATLYASFAIDLGQKPDLTTPTDVLKSRYVVDGTASTNAYLDWLLFNYGRYMLASSARGVLPANLQGSWANGASSAWSADYHANINTQMNYWAAEITGLSSLTLPLFNYMEKTWAPRGGQTARLLYNITRGWVTHNEMNIFGHTGMKAAGNSAQWANYPEANAWMMLHVWDHFDHTNDVAWWKRQGWPLLKGVASFHLDKLIPDTHFNDSTLVVNPCNSPEQVPITFGCAHAQQLIWQLFNSIEKGFLAAGDNDTVFLAEIRSKRAIMDKGLKVGSWGQLQEWKVEKDDPSDTHRHLSHLIGLYPGYAISSFNASSTIQSTGPAKSYTKEQVWNAAKVSLEHRGDGNGPDADAGWEKVWRAAAWAQFGDASKFYHEISYALSENFAANLFSVYNPFDPEPIFQIDANLGFPAAVMNALVQAPDVPNNQAPLVIKLLPALPSQWPAGSIQGARIRGGITVDLSWRNGKFAQATLRTDATAKQRVIRVEYDDSRVAQFTSTPGGKRAIK</sequence>
<dbReference type="SUPFAM" id="SSF48208">
    <property type="entry name" value="Six-hairpin glycosidases"/>
    <property type="match status" value="1"/>
</dbReference>
<evidence type="ECO:0000259" key="2">
    <source>
        <dbReference type="Pfam" id="PF21307"/>
    </source>
</evidence>
<organism evidence="4 5">
    <name type="scientific">Crepidotus variabilis</name>
    <dbReference type="NCBI Taxonomy" id="179855"/>
    <lineage>
        <taxon>Eukaryota</taxon>
        <taxon>Fungi</taxon>
        <taxon>Dikarya</taxon>
        <taxon>Basidiomycota</taxon>
        <taxon>Agaricomycotina</taxon>
        <taxon>Agaricomycetes</taxon>
        <taxon>Agaricomycetidae</taxon>
        <taxon>Agaricales</taxon>
        <taxon>Agaricineae</taxon>
        <taxon>Crepidotaceae</taxon>
        <taxon>Crepidotus</taxon>
    </lineage>
</organism>
<dbReference type="OrthoDB" id="2848340at2759"/>
<dbReference type="Pfam" id="PF22124">
    <property type="entry name" value="Glyco_hydro_95_cat"/>
    <property type="match status" value="1"/>
</dbReference>
<dbReference type="Proteomes" id="UP000807306">
    <property type="component" value="Unassembled WGS sequence"/>
</dbReference>
<dbReference type="PANTHER" id="PTHR31084:SF3">
    <property type="entry name" value="ALPHA-FUCOSIDASE A"/>
    <property type="match status" value="1"/>
</dbReference>
<comment type="caution">
    <text evidence="4">The sequence shown here is derived from an EMBL/GenBank/DDBJ whole genome shotgun (WGS) entry which is preliminary data.</text>
</comment>
<dbReference type="InterPro" id="IPR012341">
    <property type="entry name" value="6hp_glycosidase-like_sf"/>
</dbReference>
<feature type="domain" description="Glycosyl hydrolase family 95 catalytic" evidence="3">
    <location>
        <begin position="364"/>
        <end position="793"/>
    </location>
</feature>
<dbReference type="Pfam" id="PF21307">
    <property type="entry name" value="Glyco_hydro_95_C"/>
    <property type="match status" value="1"/>
</dbReference>